<gene>
    <name evidence="2" type="ORF">QR98_0094870</name>
</gene>
<sequence>MDPNSLTSTQKAELIDNVKEQIAVATVQELLVKITDKCFAKCINKPGTILNNFRLSKSSM</sequence>
<dbReference type="Gene3D" id="1.10.287.810">
    <property type="entry name" value="Mitochondrial import inner membrane translocase subunit tim13 like domains"/>
    <property type="match status" value="1"/>
</dbReference>
<proteinExistence type="predicted"/>
<accession>A0A132AIV8</accession>
<name>A0A132AIV8_SARSC</name>
<dbReference type="EMBL" id="JXLN01016074">
    <property type="protein sequence ID" value="KPM10922.1"/>
    <property type="molecule type" value="Genomic_DNA"/>
</dbReference>
<comment type="caution">
    <text evidence="2">The sequence shown here is derived from an EMBL/GenBank/DDBJ whole genome shotgun (WGS) entry which is preliminary data.</text>
</comment>
<protein>
    <submittedName>
        <fullName evidence="2">Mitochondrial import inner membrane translocase subunit Tim13-B-like protein</fullName>
    </submittedName>
</protein>
<evidence type="ECO:0000313" key="3">
    <source>
        <dbReference type="Proteomes" id="UP000616769"/>
    </source>
</evidence>
<dbReference type="Pfam" id="PF02953">
    <property type="entry name" value="zf-Tim10_DDP"/>
    <property type="match status" value="1"/>
</dbReference>
<reference evidence="2 3" key="1">
    <citation type="journal article" date="2015" name="Parasit. Vectors">
        <title>Draft genome of the scabies mite.</title>
        <authorList>
            <person name="Rider S.D.Jr."/>
            <person name="Morgan M.S."/>
            <person name="Arlian L.G."/>
        </authorList>
    </citation>
    <scope>NUCLEOTIDE SEQUENCE [LARGE SCALE GENOMIC DNA]</scope>
    <source>
        <strain evidence="2">Arlian Lab</strain>
    </source>
</reference>
<dbReference type="Proteomes" id="UP000616769">
    <property type="component" value="Unassembled WGS sequence"/>
</dbReference>
<feature type="non-terminal residue" evidence="2">
    <location>
        <position position="60"/>
    </location>
</feature>
<feature type="domain" description="Tim10-like" evidence="1">
    <location>
        <begin position="18"/>
        <end position="51"/>
    </location>
</feature>
<dbReference type="OrthoDB" id="7813104at2759"/>
<evidence type="ECO:0000313" key="2">
    <source>
        <dbReference type="EMBL" id="KPM10922.1"/>
    </source>
</evidence>
<dbReference type="AlphaFoldDB" id="A0A132AIV8"/>
<organism evidence="2 3">
    <name type="scientific">Sarcoptes scabiei</name>
    <name type="common">Itch mite</name>
    <name type="synonym">Acarus scabiei</name>
    <dbReference type="NCBI Taxonomy" id="52283"/>
    <lineage>
        <taxon>Eukaryota</taxon>
        <taxon>Metazoa</taxon>
        <taxon>Ecdysozoa</taxon>
        <taxon>Arthropoda</taxon>
        <taxon>Chelicerata</taxon>
        <taxon>Arachnida</taxon>
        <taxon>Acari</taxon>
        <taxon>Acariformes</taxon>
        <taxon>Sarcoptiformes</taxon>
        <taxon>Astigmata</taxon>
        <taxon>Psoroptidia</taxon>
        <taxon>Sarcoptoidea</taxon>
        <taxon>Sarcoptidae</taxon>
        <taxon>Sarcoptinae</taxon>
        <taxon>Sarcoptes</taxon>
    </lineage>
</organism>
<dbReference type="InterPro" id="IPR004217">
    <property type="entry name" value="Tim10-like"/>
</dbReference>
<dbReference type="VEuPathDB" id="VectorBase:SSCA009424"/>
<evidence type="ECO:0000259" key="1">
    <source>
        <dbReference type="Pfam" id="PF02953"/>
    </source>
</evidence>
<dbReference type="InterPro" id="IPR035427">
    <property type="entry name" value="Tim10-like_dom_sf"/>
</dbReference>